<feature type="transmembrane region" description="Helical" evidence="8">
    <location>
        <begin position="298"/>
        <end position="318"/>
    </location>
</feature>
<feature type="domain" description="Glycosyltransferase RgtA/B/C/D-like" evidence="9">
    <location>
        <begin position="65"/>
        <end position="220"/>
    </location>
</feature>
<evidence type="ECO:0000256" key="8">
    <source>
        <dbReference type="SAM" id="Phobius"/>
    </source>
</evidence>
<keyword evidence="4" id="KW-0808">Transferase</keyword>
<evidence type="ECO:0000256" key="7">
    <source>
        <dbReference type="ARBA" id="ARBA00023136"/>
    </source>
</evidence>
<keyword evidence="6 8" id="KW-1133">Transmembrane helix</keyword>
<keyword evidence="5 8" id="KW-0812">Transmembrane</keyword>
<proteinExistence type="predicted"/>
<organism evidence="10 11">
    <name type="scientific">Methanolobus chelungpuianus</name>
    <dbReference type="NCBI Taxonomy" id="502115"/>
    <lineage>
        <taxon>Archaea</taxon>
        <taxon>Methanobacteriati</taxon>
        <taxon>Methanobacteriota</taxon>
        <taxon>Stenosarchaea group</taxon>
        <taxon>Methanomicrobia</taxon>
        <taxon>Methanosarcinales</taxon>
        <taxon>Methanosarcinaceae</taxon>
        <taxon>Methanolobus</taxon>
    </lineage>
</organism>
<dbReference type="RefSeq" id="WP_256621495.1">
    <property type="nucleotide sequence ID" value="NZ_JTEO01000002.1"/>
</dbReference>
<evidence type="ECO:0000259" key="9">
    <source>
        <dbReference type="Pfam" id="PF13231"/>
    </source>
</evidence>
<evidence type="ECO:0000313" key="10">
    <source>
        <dbReference type="EMBL" id="MCQ6961811.1"/>
    </source>
</evidence>
<feature type="transmembrane region" description="Helical" evidence="8">
    <location>
        <begin position="163"/>
        <end position="196"/>
    </location>
</feature>
<comment type="subcellular location">
    <subcellularLocation>
        <location evidence="1">Cell membrane</location>
        <topology evidence="1">Multi-pass membrane protein</topology>
    </subcellularLocation>
</comment>
<dbReference type="PANTHER" id="PTHR33908:SF11">
    <property type="entry name" value="MEMBRANE PROTEIN"/>
    <property type="match status" value="1"/>
</dbReference>
<dbReference type="GO" id="GO:0008610">
    <property type="term" value="P:lipid biosynthetic process"/>
    <property type="evidence" value="ECO:0007669"/>
    <property type="project" value="UniProtKB-ARBA"/>
</dbReference>
<feature type="transmembrane region" description="Helical" evidence="8">
    <location>
        <begin position="208"/>
        <end position="224"/>
    </location>
</feature>
<feature type="transmembrane region" description="Helical" evidence="8">
    <location>
        <begin position="273"/>
        <end position="292"/>
    </location>
</feature>
<sequence>MKYGLQFIKDNIILLLILSFGLFLRIYDLGHESFWFDETISSIAAISMIENGIPVFPSGLFYSRAILNTFFIAVSFSFLGVSEFAGRLPSVILGTLTILLVYYMGSRWGNKRVGLLAAILVAFSVWEIAWSRQARMYQQLQFFYLLSLYLFYEYVNHRNKKHLGLLIASFAATILSHVFGYVLIGVFLVFIAAYFLKEKHYNVPGKKSVLYIALVLVLLLGLAYNRGVISNVVQTQVNYYDEYIYFLKGNLGFALFFAVPGATVLLSRDWSKGLLLTMSFIIPFYVIFFHVLLFATRYLYFVIPAMLVLVAYFLDFVINHTSEMASRKCSRLFSYGDRQYPCSKVRPIVCSITMIFLIVLMYLSPAFTFMPKEAYDLGPNAPRSDFRKAYSYVDSNMQPGDVVVSAWTAPAQFYLGKNDYWLAFNVMGTGMEPFTVENATRDKYSNSIVIKDTEMLKNVTCQHERGWIVTDTLAWHKISPQSRDFIESNTTRQLQDPTIRVYMWDHTNESVCPSL</sequence>
<dbReference type="GO" id="GO:0016763">
    <property type="term" value="F:pentosyltransferase activity"/>
    <property type="evidence" value="ECO:0007669"/>
    <property type="project" value="TreeGrafter"/>
</dbReference>
<protein>
    <recommendedName>
        <fullName evidence="9">Glycosyltransferase RgtA/B/C/D-like domain-containing protein</fullName>
    </recommendedName>
</protein>
<dbReference type="InterPro" id="IPR050297">
    <property type="entry name" value="LipidA_mod_glycosyltrf_83"/>
</dbReference>
<evidence type="ECO:0000256" key="1">
    <source>
        <dbReference type="ARBA" id="ARBA00004651"/>
    </source>
</evidence>
<keyword evidence="11" id="KW-1185">Reference proteome</keyword>
<evidence type="ECO:0000256" key="6">
    <source>
        <dbReference type="ARBA" id="ARBA00022989"/>
    </source>
</evidence>
<dbReference type="EMBL" id="JTEO01000002">
    <property type="protein sequence ID" value="MCQ6961811.1"/>
    <property type="molecule type" value="Genomic_DNA"/>
</dbReference>
<gene>
    <name evidence="10" type="ORF">PV02_01010</name>
</gene>
<comment type="caution">
    <text evidence="10">The sequence shown here is derived from an EMBL/GenBank/DDBJ whole genome shotgun (WGS) entry which is preliminary data.</text>
</comment>
<evidence type="ECO:0000256" key="5">
    <source>
        <dbReference type="ARBA" id="ARBA00022692"/>
    </source>
</evidence>
<dbReference type="PANTHER" id="PTHR33908">
    <property type="entry name" value="MANNOSYLTRANSFERASE YKCB-RELATED"/>
    <property type="match status" value="1"/>
</dbReference>
<dbReference type="InterPro" id="IPR038731">
    <property type="entry name" value="RgtA/B/C-like"/>
</dbReference>
<feature type="transmembrane region" description="Helical" evidence="8">
    <location>
        <begin position="88"/>
        <end position="106"/>
    </location>
</feature>
<feature type="transmembrane region" description="Helical" evidence="8">
    <location>
        <begin position="112"/>
        <end position="130"/>
    </location>
</feature>
<feature type="transmembrane region" description="Helical" evidence="8">
    <location>
        <begin position="348"/>
        <end position="370"/>
    </location>
</feature>
<keyword evidence="7 8" id="KW-0472">Membrane</keyword>
<keyword evidence="2" id="KW-1003">Cell membrane</keyword>
<feature type="transmembrane region" description="Helical" evidence="8">
    <location>
        <begin position="244"/>
        <end position="266"/>
    </location>
</feature>
<dbReference type="GO" id="GO:0005886">
    <property type="term" value="C:plasma membrane"/>
    <property type="evidence" value="ECO:0007669"/>
    <property type="project" value="UniProtKB-SubCell"/>
</dbReference>
<feature type="transmembrane region" description="Helical" evidence="8">
    <location>
        <begin position="12"/>
        <end position="27"/>
    </location>
</feature>
<reference evidence="10 11" key="1">
    <citation type="journal article" date="2011" name="Appl. Environ. Microbiol.">
        <title>Methanogenic archaea isolated from Taiwan's Chelungpu fault.</title>
        <authorList>
            <person name="Wu S.Y."/>
            <person name="Lai M.C."/>
        </authorList>
    </citation>
    <scope>NUCLEOTIDE SEQUENCE [LARGE SCALE GENOMIC DNA]</scope>
    <source>
        <strain evidence="10 11">St545Mb</strain>
    </source>
</reference>
<accession>A0AAE3H7Y4</accession>
<evidence type="ECO:0000256" key="4">
    <source>
        <dbReference type="ARBA" id="ARBA00022679"/>
    </source>
</evidence>
<keyword evidence="3" id="KW-0328">Glycosyltransferase</keyword>
<evidence type="ECO:0000256" key="3">
    <source>
        <dbReference type="ARBA" id="ARBA00022676"/>
    </source>
</evidence>
<evidence type="ECO:0000313" key="11">
    <source>
        <dbReference type="Proteomes" id="UP001206983"/>
    </source>
</evidence>
<evidence type="ECO:0000256" key="2">
    <source>
        <dbReference type="ARBA" id="ARBA00022475"/>
    </source>
</evidence>
<dbReference type="AlphaFoldDB" id="A0AAE3H7Y4"/>
<dbReference type="Pfam" id="PF13231">
    <property type="entry name" value="PMT_2"/>
    <property type="match status" value="1"/>
</dbReference>
<dbReference type="Proteomes" id="UP001206983">
    <property type="component" value="Unassembled WGS sequence"/>
</dbReference>
<name>A0AAE3H7Y4_9EURY</name>